<dbReference type="Proteomes" id="UP000189681">
    <property type="component" value="Unassembled WGS sequence"/>
</dbReference>
<name>A0A1V4AY13_9BACT</name>
<dbReference type="STRING" id="1004156.AYP45_00160"/>
<dbReference type="AlphaFoldDB" id="A0A1V4AY13"/>
<accession>A0A1V4AY13</accession>
<reference evidence="1 2" key="1">
    <citation type="journal article" date="2017" name="Water Res.">
        <title>Discovery and metagenomic analysis of an anammox bacterial enrichment related to Candidatus "Brocadia caroliniensis" in a full-scale glycerol-fed nitritation-denitritation separate centrate treatment process.</title>
        <authorList>
            <person name="Park H."/>
            <person name="Brotto A.C."/>
            <person name="van Loosdrecht M.C."/>
            <person name="Chandran K."/>
        </authorList>
    </citation>
    <scope>NUCLEOTIDE SEQUENCE [LARGE SCALE GENOMIC DNA]</scope>
    <source>
        <strain evidence="1">26THWARD</strain>
    </source>
</reference>
<dbReference type="EMBL" id="AYTS01000003">
    <property type="protein sequence ID" value="OOP58014.1"/>
    <property type="molecule type" value="Genomic_DNA"/>
</dbReference>
<comment type="caution">
    <text evidence="1">The sequence shown here is derived from an EMBL/GenBank/DDBJ whole genome shotgun (WGS) entry which is preliminary data.</text>
</comment>
<proteinExistence type="predicted"/>
<evidence type="ECO:0000313" key="1">
    <source>
        <dbReference type="EMBL" id="OOP58014.1"/>
    </source>
</evidence>
<evidence type="ECO:0000313" key="2">
    <source>
        <dbReference type="Proteomes" id="UP000189681"/>
    </source>
</evidence>
<gene>
    <name evidence="1" type="ORF">AYP45_00160</name>
</gene>
<organism evidence="1 2">
    <name type="scientific">Candidatus Brocadia carolinensis</name>
    <dbReference type="NCBI Taxonomy" id="1004156"/>
    <lineage>
        <taxon>Bacteria</taxon>
        <taxon>Pseudomonadati</taxon>
        <taxon>Planctomycetota</taxon>
        <taxon>Candidatus Brocadiia</taxon>
        <taxon>Candidatus Brocadiales</taxon>
        <taxon>Candidatus Brocadiaceae</taxon>
        <taxon>Candidatus Brocadia</taxon>
    </lineage>
</organism>
<sequence length="72" mass="8524">MKAETIEKADKLNLTDIGGLFYAKRLKEKHHALLRKLKQQYGKPRKSVKIARKAWKDEGENFSEELLRIREE</sequence>
<protein>
    <submittedName>
        <fullName evidence="1">Uncharacterized protein</fullName>
    </submittedName>
</protein>